<feature type="region of interest" description="Disordered" evidence="6">
    <location>
        <begin position="92"/>
        <end position="154"/>
    </location>
</feature>
<name>W3XDK2_PESFW</name>
<feature type="transmembrane region" description="Helical" evidence="7">
    <location>
        <begin position="481"/>
        <end position="504"/>
    </location>
</feature>
<keyword evidence="4 7" id="KW-1133">Transmembrane helix</keyword>
<evidence type="ECO:0000256" key="2">
    <source>
        <dbReference type="ARBA" id="ARBA00008335"/>
    </source>
</evidence>
<comment type="similarity">
    <text evidence="2">Belongs to the major facilitator superfamily.</text>
</comment>
<feature type="transmembrane region" description="Helical" evidence="7">
    <location>
        <begin position="563"/>
        <end position="582"/>
    </location>
</feature>
<dbReference type="SUPFAM" id="SSF103473">
    <property type="entry name" value="MFS general substrate transporter"/>
    <property type="match status" value="1"/>
</dbReference>
<evidence type="ECO:0000313" key="8">
    <source>
        <dbReference type="EMBL" id="ETS83502.1"/>
    </source>
</evidence>
<feature type="compositionally biased region" description="Polar residues" evidence="6">
    <location>
        <begin position="24"/>
        <end position="34"/>
    </location>
</feature>
<feature type="transmembrane region" description="Helical" evidence="7">
    <location>
        <begin position="199"/>
        <end position="219"/>
    </location>
</feature>
<evidence type="ECO:0000256" key="3">
    <source>
        <dbReference type="ARBA" id="ARBA00022692"/>
    </source>
</evidence>
<evidence type="ECO:0000256" key="1">
    <source>
        <dbReference type="ARBA" id="ARBA00004141"/>
    </source>
</evidence>
<evidence type="ECO:0000256" key="6">
    <source>
        <dbReference type="SAM" id="MobiDB-lite"/>
    </source>
</evidence>
<organism evidence="8 9">
    <name type="scientific">Pestalotiopsis fici (strain W106-1 / CGMCC3.15140)</name>
    <dbReference type="NCBI Taxonomy" id="1229662"/>
    <lineage>
        <taxon>Eukaryota</taxon>
        <taxon>Fungi</taxon>
        <taxon>Dikarya</taxon>
        <taxon>Ascomycota</taxon>
        <taxon>Pezizomycotina</taxon>
        <taxon>Sordariomycetes</taxon>
        <taxon>Xylariomycetidae</taxon>
        <taxon>Amphisphaeriales</taxon>
        <taxon>Sporocadaceae</taxon>
        <taxon>Pestalotiopsis</taxon>
    </lineage>
</organism>
<feature type="region of interest" description="Disordered" evidence="6">
    <location>
        <begin position="52"/>
        <end position="77"/>
    </location>
</feature>
<dbReference type="HOGENOM" id="CLU_024939_0_0_1"/>
<dbReference type="GO" id="GO:0022857">
    <property type="term" value="F:transmembrane transporter activity"/>
    <property type="evidence" value="ECO:0007669"/>
    <property type="project" value="TreeGrafter"/>
</dbReference>
<gene>
    <name evidence="8" type="ORF">PFICI_05378</name>
</gene>
<proteinExistence type="inferred from homology"/>
<feature type="transmembrane region" description="Helical" evidence="7">
    <location>
        <begin position="643"/>
        <end position="665"/>
    </location>
</feature>
<evidence type="ECO:0008006" key="10">
    <source>
        <dbReference type="Google" id="ProtNLM"/>
    </source>
</evidence>
<keyword evidence="5 7" id="KW-0472">Membrane</keyword>
<feature type="transmembrane region" description="Helical" evidence="7">
    <location>
        <begin position="516"/>
        <end position="535"/>
    </location>
</feature>
<protein>
    <recommendedName>
        <fullName evidence="10">Major facilitator superfamily (MFS) profile domain-containing protein</fullName>
    </recommendedName>
</protein>
<feature type="compositionally biased region" description="Low complexity" evidence="6">
    <location>
        <begin position="52"/>
        <end position="63"/>
    </location>
</feature>
<accession>W3XDK2</accession>
<evidence type="ECO:0000256" key="5">
    <source>
        <dbReference type="ARBA" id="ARBA00023136"/>
    </source>
</evidence>
<dbReference type="OrthoDB" id="5215911at2759"/>
<feature type="transmembrane region" description="Helical" evidence="7">
    <location>
        <begin position="444"/>
        <end position="469"/>
    </location>
</feature>
<evidence type="ECO:0000256" key="4">
    <source>
        <dbReference type="ARBA" id="ARBA00022989"/>
    </source>
</evidence>
<dbReference type="GO" id="GO:0016020">
    <property type="term" value="C:membrane"/>
    <property type="evidence" value="ECO:0007669"/>
    <property type="project" value="UniProtKB-SubCell"/>
</dbReference>
<comment type="subcellular location">
    <subcellularLocation>
        <location evidence="1">Membrane</location>
        <topology evidence="1">Multi-pass membrane protein</topology>
    </subcellularLocation>
</comment>
<feature type="transmembrane region" description="Helical" evidence="7">
    <location>
        <begin position="231"/>
        <end position="256"/>
    </location>
</feature>
<dbReference type="eggNOG" id="KOG0255">
    <property type="taxonomic scope" value="Eukaryota"/>
</dbReference>
<dbReference type="EMBL" id="KI912111">
    <property type="protein sequence ID" value="ETS83502.1"/>
    <property type="molecule type" value="Genomic_DNA"/>
</dbReference>
<dbReference type="Proteomes" id="UP000030651">
    <property type="component" value="Unassembled WGS sequence"/>
</dbReference>
<dbReference type="PANTHER" id="PTHR23502">
    <property type="entry name" value="MAJOR FACILITATOR SUPERFAMILY"/>
    <property type="match status" value="1"/>
</dbReference>
<dbReference type="InParanoid" id="W3XDK2"/>
<feature type="transmembrane region" description="Helical" evidence="7">
    <location>
        <begin position="263"/>
        <end position="282"/>
    </location>
</feature>
<dbReference type="KEGG" id="pfy:PFICI_05378"/>
<keyword evidence="9" id="KW-1185">Reference proteome</keyword>
<dbReference type="Gene3D" id="1.20.1250.20">
    <property type="entry name" value="MFS general substrate transporter like domains"/>
    <property type="match status" value="1"/>
</dbReference>
<dbReference type="RefSeq" id="XP_007832150.1">
    <property type="nucleotide sequence ID" value="XM_007833959.1"/>
</dbReference>
<evidence type="ECO:0000256" key="7">
    <source>
        <dbReference type="SAM" id="Phobius"/>
    </source>
</evidence>
<dbReference type="OMA" id="VFQGLGW"/>
<dbReference type="AlphaFoldDB" id="W3XDK2"/>
<feature type="region of interest" description="Disordered" evidence="6">
    <location>
        <begin position="1"/>
        <end position="34"/>
    </location>
</feature>
<dbReference type="GeneID" id="19270391"/>
<keyword evidence="3 7" id="KW-0812">Transmembrane</keyword>
<evidence type="ECO:0000313" key="9">
    <source>
        <dbReference type="Proteomes" id="UP000030651"/>
    </source>
</evidence>
<feature type="transmembrane region" description="Helical" evidence="7">
    <location>
        <begin position="358"/>
        <end position="379"/>
    </location>
</feature>
<sequence>MSPIGAKDGRETPQLPRLAIPAYNKTNPFSATSPTVSATISQLGDIIYPVWTPSSASTTKSPSLRGSGLPPWTPIAAGKSPQIAVGMPIKAVRPPRPISKDPPRPGTASTVSKDPPRPETAASINKELPSPWTSASSIHKELPRPMTASTKRLTLSRYNKTRPIKYGNWKDGEIELVPQPSDDSEDPLNWPLWRKNLNFYALLHMVALVGVSKTMFVTVHSEVALSNGVSYTAAVALTGVPLCVSALSGMLSLVIAKVFGKRPIYLASTLFMFIGTMWGMYVMNSFSQNMASRVFQGLGWGAFDTLVLGSLQDTFFEHELQPRILAVQAVSIAATWGSPLLGGVASVGPRGFCLQYEILSIFLALGTWAVVFGVPESTFERSSISMFSRDSLQSRPRLNWPWIRFSTEAAKDYISRMRPWSFKVSLMDSTLLLRAPRAMMTPTILLLFSVTLLPYAALWGFASSLSLLFSVMPFMLSTTNIGTLLTGPFIFATAIMITLALPLYTARFTSTILSTTLAVGAIVASVGTFGFGLYIEGSMVMAANGTRNSLGTMWSLDAVGANISFPVVSFLLGLLAAGSLTLDATIRPMIQRSISFTSVNLSNAMRSTIDMHAGLTCLRNLVAGAFIIGLPNAVWAWDGLRSAALGIGIAQFFVAGAVGCVWWQWQENVWRLDGKAIGAVDASALVLEKSYFDTS</sequence>
<feature type="transmembrane region" description="Helical" evidence="7">
    <location>
        <begin position="617"/>
        <end position="637"/>
    </location>
</feature>
<dbReference type="InterPro" id="IPR036259">
    <property type="entry name" value="MFS_trans_sf"/>
</dbReference>
<dbReference type="PANTHER" id="PTHR23502:SF68">
    <property type="entry name" value="MULTIDRUG TRANSPORTER, PUTATIVE (AFU_ORTHOLOGUE AFUA_3G01120)-RELATED"/>
    <property type="match status" value="1"/>
</dbReference>
<reference evidence="9" key="1">
    <citation type="journal article" date="2015" name="BMC Genomics">
        <title>Genomic and transcriptomic analysis of the endophytic fungus Pestalotiopsis fici reveals its lifestyle and high potential for synthesis of natural products.</title>
        <authorList>
            <person name="Wang X."/>
            <person name="Zhang X."/>
            <person name="Liu L."/>
            <person name="Xiang M."/>
            <person name="Wang W."/>
            <person name="Sun X."/>
            <person name="Che Y."/>
            <person name="Guo L."/>
            <person name="Liu G."/>
            <person name="Guo L."/>
            <person name="Wang C."/>
            <person name="Yin W.B."/>
            <person name="Stadler M."/>
            <person name="Zhang X."/>
            <person name="Liu X."/>
        </authorList>
    </citation>
    <scope>NUCLEOTIDE SEQUENCE [LARGE SCALE GENOMIC DNA]</scope>
    <source>
        <strain evidence="9">W106-1 / CGMCC3.15140</strain>
    </source>
</reference>